<evidence type="ECO:0000256" key="5">
    <source>
        <dbReference type="ARBA" id="ARBA00023136"/>
    </source>
</evidence>
<evidence type="ECO:0000256" key="6">
    <source>
        <dbReference type="SAM" id="Phobius"/>
    </source>
</evidence>
<gene>
    <name evidence="8" type="ORF">DW016_13925</name>
</gene>
<dbReference type="AlphaFoldDB" id="A0A3E3JZ18"/>
<feature type="transmembrane region" description="Helical" evidence="6">
    <location>
        <begin position="151"/>
        <end position="169"/>
    </location>
</feature>
<comment type="caution">
    <text evidence="8">The sequence shown here is derived from an EMBL/GenBank/DDBJ whole genome shotgun (WGS) entry which is preliminary data.</text>
</comment>
<keyword evidence="4 6" id="KW-1133">Transmembrane helix</keyword>
<dbReference type="InterPro" id="IPR019264">
    <property type="entry name" value="DUF2179"/>
</dbReference>
<comment type="subcellular location">
    <subcellularLocation>
        <location evidence="1">Cell membrane</location>
        <topology evidence="1">Multi-pass membrane protein</topology>
    </subcellularLocation>
</comment>
<keyword evidence="5 6" id="KW-0472">Membrane</keyword>
<dbReference type="PIRSF" id="PIRSF006483">
    <property type="entry name" value="Membrane_protein_YitT"/>
    <property type="match status" value="1"/>
</dbReference>
<evidence type="ECO:0000256" key="4">
    <source>
        <dbReference type="ARBA" id="ARBA00022989"/>
    </source>
</evidence>
<dbReference type="PANTHER" id="PTHR33545:SF5">
    <property type="entry name" value="UPF0750 MEMBRANE PROTEIN YITT"/>
    <property type="match status" value="1"/>
</dbReference>
<dbReference type="Pfam" id="PF02588">
    <property type="entry name" value="YitT_membrane"/>
    <property type="match status" value="1"/>
</dbReference>
<dbReference type="InterPro" id="IPR003740">
    <property type="entry name" value="YitT"/>
</dbReference>
<keyword evidence="3 6" id="KW-0812">Transmembrane</keyword>
<evidence type="ECO:0000256" key="1">
    <source>
        <dbReference type="ARBA" id="ARBA00004651"/>
    </source>
</evidence>
<protein>
    <submittedName>
        <fullName evidence="8">YitT family protein</fullName>
    </submittedName>
</protein>
<feature type="transmembrane region" description="Helical" evidence="6">
    <location>
        <begin position="175"/>
        <end position="193"/>
    </location>
</feature>
<dbReference type="InterPro" id="IPR015867">
    <property type="entry name" value="N-reg_PII/ATP_PRibTrfase_C"/>
</dbReference>
<feature type="transmembrane region" description="Helical" evidence="6">
    <location>
        <begin position="12"/>
        <end position="29"/>
    </location>
</feature>
<evidence type="ECO:0000256" key="2">
    <source>
        <dbReference type="ARBA" id="ARBA00022475"/>
    </source>
</evidence>
<keyword evidence="9" id="KW-1185">Reference proteome</keyword>
<accession>A0A3E3JZ18</accession>
<dbReference type="OrthoDB" id="9779786at2"/>
<evidence type="ECO:0000313" key="9">
    <source>
        <dbReference type="Proteomes" id="UP000261080"/>
    </source>
</evidence>
<dbReference type="GO" id="GO:0005886">
    <property type="term" value="C:plasma membrane"/>
    <property type="evidence" value="ECO:0007669"/>
    <property type="project" value="UniProtKB-SubCell"/>
</dbReference>
<evidence type="ECO:0000256" key="3">
    <source>
        <dbReference type="ARBA" id="ARBA00022692"/>
    </source>
</evidence>
<feature type="transmembrane region" description="Helical" evidence="6">
    <location>
        <begin position="112"/>
        <end position="131"/>
    </location>
</feature>
<organism evidence="8 9">
    <name type="scientific">Sellimonas intestinalis</name>
    <dbReference type="NCBI Taxonomy" id="1653434"/>
    <lineage>
        <taxon>Bacteria</taxon>
        <taxon>Bacillati</taxon>
        <taxon>Bacillota</taxon>
        <taxon>Clostridia</taxon>
        <taxon>Lachnospirales</taxon>
        <taxon>Lachnospiraceae</taxon>
        <taxon>Sellimonas</taxon>
    </lineage>
</organism>
<feature type="transmembrane region" description="Helical" evidence="6">
    <location>
        <begin position="80"/>
        <end position="100"/>
    </location>
</feature>
<name>A0A3E3JZ18_9FIRM</name>
<reference evidence="8 9" key="1">
    <citation type="submission" date="2018-08" db="EMBL/GenBank/DDBJ databases">
        <title>A genome reference for cultivated species of the human gut microbiota.</title>
        <authorList>
            <person name="Zou Y."/>
            <person name="Xue W."/>
            <person name="Luo G."/>
        </authorList>
    </citation>
    <scope>NUCLEOTIDE SEQUENCE [LARGE SCALE GENOMIC DNA]</scope>
    <source>
        <strain evidence="8 9">AF37-2AT</strain>
    </source>
</reference>
<dbReference type="Pfam" id="PF10035">
    <property type="entry name" value="DUF2179"/>
    <property type="match status" value="1"/>
</dbReference>
<dbReference type="Proteomes" id="UP000261080">
    <property type="component" value="Unassembled WGS sequence"/>
</dbReference>
<feature type="transmembrane region" description="Helical" evidence="6">
    <location>
        <begin position="49"/>
        <end position="73"/>
    </location>
</feature>
<dbReference type="CDD" id="cd16380">
    <property type="entry name" value="YitT_C"/>
    <property type="match status" value="1"/>
</dbReference>
<dbReference type="PANTHER" id="PTHR33545">
    <property type="entry name" value="UPF0750 MEMBRANE PROTEIN YITT-RELATED"/>
    <property type="match status" value="1"/>
</dbReference>
<dbReference type="InterPro" id="IPR051461">
    <property type="entry name" value="UPF0750_membrane"/>
</dbReference>
<feature type="domain" description="DUF2179" evidence="7">
    <location>
        <begin position="222"/>
        <end position="276"/>
    </location>
</feature>
<dbReference type="EMBL" id="QVLX01000010">
    <property type="protein sequence ID" value="RGE85043.1"/>
    <property type="molecule type" value="Genomic_DNA"/>
</dbReference>
<evidence type="ECO:0000259" key="7">
    <source>
        <dbReference type="Pfam" id="PF10035"/>
    </source>
</evidence>
<evidence type="ECO:0000313" key="8">
    <source>
        <dbReference type="EMBL" id="RGE85043.1"/>
    </source>
</evidence>
<proteinExistence type="predicted"/>
<keyword evidence="2" id="KW-1003">Cell membrane</keyword>
<sequence>MGKQGIVKEGVLITCAMLIVSAAVYFFLVPSKIVVGSISGLAMVLAELLHMQMSTITFILNVVLLMAGFLFIGKEFGAKTIYTSLLLPVFLWIFERLFPVTESLTGNSVYDLVSYILIIALGQAILFNVNASSGGLDVIAKIISKYTRADIGKAVTIAGMVTAVTSILVYDIGTLVVSVLGTYANGLAVDYFIDGFNRRKKICILSDEYERIQKYIMQELIRGVTIYTAKGGYDGKEKTELVTIMTPSEYKQLLNYLHRSEIQAFVTVYNVSQVIGKWNINGDRRKKSE</sequence>
<dbReference type="Gene3D" id="3.30.70.120">
    <property type="match status" value="1"/>
</dbReference>